<gene>
    <name evidence="1" type="ORF">TCAL_15368</name>
</gene>
<dbReference type="Proteomes" id="UP000318571">
    <property type="component" value="Chromosome 11"/>
</dbReference>
<protein>
    <submittedName>
        <fullName evidence="1">Uncharacterized protein</fullName>
    </submittedName>
</protein>
<sequence>MDVTGYEPNTWTRIPLTAWTASVDDMARRDTRPYSRGQSENGPGARANNRALGRWNIMALAARMGVSTRPSRSGFSPIKLRIDLKWPSSFFKEGSNSDWLRDLIGDFKRGALESNLGSSTTKLILLRLSVSLSMLEEIHDDPVFPVGILGVVELNLNITGGRRRANRERVQSEEEPIRVSIEDHLGGSIQFGQDLGSIWMELRVRMGEP</sequence>
<evidence type="ECO:0000313" key="2">
    <source>
        <dbReference type="Proteomes" id="UP000318571"/>
    </source>
</evidence>
<dbReference type="AlphaFoldDB" id="A0A553PMK1"/>
<name>A0A553PMK1_TIGCA</name>
<dbReference type="EMBL" id="VCGU01000003">
    <property type="protein sequence ID" value="TRY78914.1"/>
    <property type="molecule type" value="Genomic_DNA"/>
</dbReference>
<organism evidence="1 2">
    <name type="scientific">Tigriopus californicus</name>
    <name type="common">Marine copepod</name>
    <dbReference type="NCBI Taxonomy" id="6832"/>
    <lineage>
        <taxon>Eukaryota</taxon>
        <taxon>Metazoa</taxon>
        <taxon>Ecdysozoa</taxon>
        <taxon>Arthropoda</taxon>
        <taxon>Crustacea</taxon>
        <taxon>Multicrustacea</taxon>
        <taxon>Hexanauplia</taxon>
        <taxon>Copepoda</taxon>
        <taxon>Harpacticoida</taxon>
        <taxon>Harpacticidae</taxon>
        <taxon>Tigriopus</taxon>
    </lineage>
</organism>
<accession>A0A553PMK1</accession>
<proteinExistence type="predicted"/>
<evidence type="ECO:0000313" key="1">
    <source>
        <dbReference type="EMBL" id="TRY78914.1"/>
    </source>
</evidence>
<keyword evidence="2" id="KW-1185">Reference proteome</keyword>
<comment type="caution">
    <text evidence="1">The sequence shown here is derived from an EMBL/GenBank/DDBJ whole genome shotgun (WGS) entry which is preliminary data.</text>
</comment>
<reference evidence="1 2" key="1">
    <citation type="journal article" date="2018" name="Nat. Ecol. Evol.">
        <title>Genomic signatures of mitonuclear coevolution across populations of Tigriopus californicus.</title>
        <authorList>
            <person name="Barreto F.S."/>
            <person name="Watson E.T."/>
            <person name="Lima T.G."/>
            <person name="Willett C.S."/>
            <person name="Edmands S."/>
            <person name="Li W."/>
            <person name="Burton R.S."/>
        </authorList>
    </citation>
    <scope>NUCLEOTIDE SEQUENCE [LARGE SCALE GENOMIC DNA]</scope>
    <source>
        <strain evidence="1 2">San Diego</strain>
    </source>
</reference>